<dbReference type="EMBL" id="BMFS01000003">
    <property type="protein sequence ID" value="GGG95320.1"/>
    <property type="molecule type" value="Genomic_DNA"/>
</dbReference>
<keyword evidence="1" id="KW-0812">Transmembrane</keyword>
<dbReference type="Proteomes" id="UP000648722">
    <property type="component" value="Unassembled WGS sequence"/>
</dbReference>
<comment type="caution">
    <text evidence="2">The sequence shown here is derived from an EMBL/GenBank/DDBJ whole genome shotgun (WGS) entry which is preliminary data.</text>
</comment>
<sequence>MIQEFKDWLAKLKPHERNALTVLVLFLLAVLIFAFGTQIGGAVFQALN</sequence>
<evidence type="ECO:0000256" key="1">
    <source>
        <dbReference type="SAM" id="Phobius"/>
    </source>
</evidence>
<name>A0ABQ1XJI7_9PROT</name>
<gene>
    <name evidence="2" type="ORF">GCM10007420_08590</name>
</gene>
<proteinExistence type="predicted"/>
<keyword evidence="1" id="KW-0472">Membrane</keyword>
<keyword evidence="1" id="KW-1133">Transmembrane helix</keyword>
<protein>
    <submittedName>
        <fullName evidence="2">Uncharacterized protein</fullName>
    </submittedName>
</protein>
<evidence type="ECO:0000313" key="3">
    <source>
        <dbReference type="Proteomes" id="UP000648722"/>
    </source>
</evidence>
<accession>A0ABQ1XJI7</accession>
<organism evidence="2 3">
    <name type="scientific">Glycocaulis albus</name>
    <dbReference type="NCBI Taxonomy" id="1382801"/>
    <lineage>
        <taxon>Bacteria</taxon>
        <taxon>Pseudomonadati</taxon>
        <taxon>Pseudomonadota</taxon>
        <taxon>Alphaproteobacteria</taxon>
        <taxon>Maricaulales</taxon>
        <taxon>Maricaulaceae</taxon>
        <taxon>Glycocaulis</taxon>
    </lineage>
</organism>
<feature type="transmembrane region" description="Helical" evidence="1">
    <location>
        <begin position="20"/>
        <end position="47"/>
    </location>
</feature>
<reference evidence="3" key="1">
    <citation type="journal article" date="2019" name="Int. J. Syst. Evol. Microbiol.">
        <title>The Global Catalogue of Microorganisms (GCM) 10K type strain sequencing project: providing services to taxonomists for standard genome sequencing and annotation.</title>
        <authorList>
            <consortium name="The Broad Institute Genomics Platform"/>
            <consortium name="The Broad Institute Genome Sequencing Center for Infectious Disease"/>
            <person name="Wu L."/>
            <person name="Ma J."/>
        </authorList>
    </citation>
    <scope>NUCLEOTIDE SEQUENCE [LARGE SCALE GENOMIC DNA]</scope>
    <source>
        <strain evidence="3">CGMCC 1.12766</strain>
    </source>
</reference>
<evidence type="ECO:0000313" key="2">
    <source>
        <dbReference type="EMBL" id="GGG95320.1"/>
    </source>
</evidence>
<dbReference type="RefSeq" id="WP_188451334.1">
    <property type="nucleotide sequence ID" value="NZ_BMFS01000003.1"/>
</dbReference>
<keyword evidence="3" id="KW-1185">Reference proteome</keyword>